<dbReference type="Proteomes" id="UP000316968">
    <property type="component" value="Chromosome"/>
</dbReference>
<proteinExistence type="predicted"/>
<feature type="chain" id="PRO_5039255789" evidence="1">
    <location>
        <begin position="28"/>
        <end position="123"/>
    </location>
</feature>
<reference evidence="2 3" key="1">
    <citation type="submission" date="2019-06" db="EMBL/GenBank/DDBJ databases">
        <title>Saccharibacillus brassicae sp. nov., an endophytic bacterium isolated from Chinese cabbage seeds (Brassica pekinensis).</title>
        <authorList>
            <person name="Jiang L."/>
            <person name="Lee J."/>
            <person name="Kim S.W."/>
        </authorList>
    </citation>
    <scope>NUCLEOTIDE SEQUENCE [LARGE SCALE GENOMIC DNA]</scope>
    <source>
        <strain evidence="3">KCTC 43072 / ATSA2</strain>
    </source>
</reference>
<feature type="signal peptide" evidence="1">
    <location>
        <begin position="1"/>
        <end position="27"/>
    </location>
</feature>
<accession>A0A4Y6UWT7</accession>
<dbReference type="EMBL" id="CP041217">
    <property type="protein sequence ID" value="QDH22179.1"/>
    <property type="molecule type" value="Genomic_DNA"/>
</dbReference>
<evidence type="ECO:0000256" key="1">
    <source>
        <dbReference type="SAM" id="SignalP"/>
    </source>
</evidence>
<evidence type="ECO:0000313" key="3">
    <source>
        <dbReference type="Proteomes" id="UP000316968"/>
    </source>
</evidence>
<dbReference type="OrthoDB" id="2880824at2"/>
<dbReference type="RefSeq" id="WP_141448723.1">
    <property type="nucleotide sequence ID" value="NZ_CP041217.1"/>
</dbReference>
<dbReference type="AlphaFoldDB" id="A0A4Y6UWT7"/>
<name>A0A4Y6UWT7_SACBS</name>
<keyword evidence="3" id="KW-1185">Reference proteome</keyword>
<dbReference type="PROSITE" id="PS51257">
    <property type="entry name" value="PROKAR_LIPOPROTEIN"/>
    <property type="match status" value="1"/>
</dbReference>
<sequence>MLHILRAGKRVKSSGFAIIAACAVALTACGAGQSHTTALLTVRDKITEDGKTWITAYNAADSRNAESETWKIRVEDANAWNLIQPGGLYLTDFSHKAGKKPDKSGLIEAELDVIKPASGEAQP</sequence>
<organism evidence="2 3">
    <name type="scientific">Saccharibacillus brassicae</name>
    <dbReference type="NCBI Taxonomy" id="2583377"/>
    <lineage>
        <taxon>Bacteria</taxon>
        <taxon>Bacillati</taxon>
        <taxon>Bacillota</taxon>
        <taxon>Bacilli</taxon>
        <taxon>Bacillales</taxon>
        <taxon>Paenibacillaceae</taxon>
        <taxon>Saccharibacillus</taxon>
    </lineage>
</organism>
<gene>
    <name evidence="2" type="ORF">FFV09_15805</name>
</gene>
<protein>
    <submittedName>
        <fullName evidence="2">Uncharacterized protein</fullName>
    </submittedName>
</protein>
<keyword evidence="1" id="KW-0732">Signal</keyword>
<evidence type="ECO:0000313" key="2">
    <source>
        <dbReference type="EMBL" id="QDH22179.1"/>
    </source>
</evidence>
<dbReference type="KEGG" id="saca:FFV09_15805"/>